<dbReference type="Gene3D" id="1.10.290.10">
    <property type="entry name" value="Topoisomerase I, domain 4"/>
    <property type="match status" value="1"/>
</dbReference>
<protein>
    <recommendedName>
        <fullName evidence="10">DNA topoisomerase 1</fullName>
        <ecNumber evidence="10">5.6.2.1</ecNumber>
    </recommendedName>
    <alternativeName>
        <fullName evidence="10">DNA topoisomerase I</fullName>
    </alternativeName>
</protein>
<evidence type="ECO:0000256" key="10">
    <source>
        <dbReference type="HAMAP-Rule" id="MF_00952"/>
    </source>
</evidence>
<evidence type="ECO:0000256" key="9">
    <source>
        <dbReference type="ARBA" id="ARBA00023235"/>
    </source>
</evidence>
<dbReference type="SMART" id="SM00437">
    <property type="entry name" value="TOP1Ac"/>
    <property type="match status" value="1"/>
</dbReference>
<feature type="domain" description="Topo IA-type catalytic" evidence="12">
    <location>
        <begin position="129"/>
        <end position="558"/>
    </location>
</feature>
<evidence type="ECO:0000256" key="8">
    <source>
        <dbReference type="ARBA" id="ARBA00023125"/>
    </source>
</evidence>
<feature type="site" description="Interaction with DNA" evidence="10">
    <location>
        <position position="155"/>
    </location>
</feature>
<dbReference type="Gene3D" id="3.30.65.10">
    <property type="entry name" value="Bacterial Topoisomerase I, domain 1"/>
    <property type="match status" value="2"/>
</dbReference>
<dbReference type="SMART" id="SM00493">
    <property type="entry name" value="TOPRIM"/>
    <property type="match status" value="1"/>
</dbReference>
<comment type="function">
    <text evidence="10">Releases the supercoiling and torsional tension of DNA, which is introduced during the DNA replication and transcription, by transiently cleaving and rejoining one strand of the DNA duplex. Introduces a single-strand break via transesterification at a target site in duplex DNA. The scissile phosphodiester is attacked by the catalytic tyrosine of the enzyme, resulting in the formation of a DNA-(5'-phosphotyrosyl)-enzyme intermediate and the expulsion of a 3'-OH DNA strand. The free DNA strand then undergoes passage around the unbroken strand, thus removing DNA supercoils. Finally, in the religation step, the DNA 3'-OH attacks the covalent intermediate to expel the active-site tyrosine and restore the DNA phosphodiester backbone.</text>
</comment>
<dbReference type="InterPro" id="IPR013497">
    <property type="entry name" value="Topo_IA_cen"/>
</dbReference>
<keyword evidence="8 10" id="KW-0238">DNA-binding</keyword>
<comment type="catalytic activity">
    <reaction evidence="1 10">
        <text>ATP-independent breakage of single-stranded DNA, followed by passage and rejoining.</text>
        <dbReference type="EC" id="5.6.2.1"/>
    </reaction>
</comment>
<gene>
    <name evidence="10 13" type="primary">topA</name>
    <name evidence="13" type="ORF">OXH55_17875</name>
</gene>
<dbReference type="InterPro" id="IPR003602">
    <property type="entry name" value="Topo_IA_DNA-bd_dom"/>
</dbReference>
<dbReference type="InterPro" id="IPR013826">
    <property type="entry name" value="Topo_IA_cen_sub3"/>
</dbReference>
<feature type="site" description="Interaction with DNA" evidence="10">
    <location>
        <position position="33"/>
    </location>
</feature>
<evidence type="ECO:0000256" key="7">
    <source>
        <dbReference type="ARBA" id="ARBA00023029"/>
    </source>
</evidence>
<keyword evidence="7 10" id="KW-0799">Topoisomerase</keyword>
<dbReference type="Gene3D" id="1.10.460.10">
    <property type="entry name" value="Topoisomerase I, domain 2"/>
    <property type="match status" value="1"/>
</dbReference>
<keyword evidence="3" id="KW-0479">Metal-binding</keyword>
<evidence type="ECO:0000256" key="3">
    <source>
        <dbReference type="ARBA" id="ARBA00022723"/>
    </source>
</evidence>
<feature type="region of interest" description="Interaction with DNA" evidence="10">
    <location>
        <begin position="163"/>
        <end position="168"/>
    </location>
</feature>
<dbReference type="PROSITE" id="PS50880">
    <property type="entry name" value="TOPRIM"/>
    <property type="match status" value="1"/>
</dbReference>
<dbReference type="EMBL" id="JAPQES010000007">
    <property type="protein sequence ID" value="MCY6372501.1"/>
    <property type="molecule type" value="Genomic_DNA"/>
</dbReference>
<accession>A0ABT4CTV2</accession>
<dbReference type="NCBIfam" id="TIGR01051">
    <property type="entry name" value="topA_bact"/>
    <property type="match status" value="1"/>
</dbReference>
<evidence type="ECO:0000256" key="2">
    <source>
        <dbReference type="ARBA" id="ARBA00009446"/>
    </source>
</evidence>
<sequence length="691" mass="79423">MGKKLVIVESPAKAKTIGKYLGKNYVVKASMGHVRDLPKSQLGVDIENNYTPKYITIRGKGELLKVLRKEAKKSDKIFLATDPDREGEAISWHLAETLKIDKEQKCRIEFNEITKDAIKAAIKEPREINLNVVDAQQARRVLDRLVGYKISPILWRKIKWGLSAGRVQSVALKMICNREEEVKSFQPKEYWTIESQLKKDKKQKTFTVKLISKNNKKIQIDNEEESKTIINELNKNKYIVKEIKKSKKTRKPLPPFTTSTFQQDSYKKLNYSTKKSMSVAQQLYEGIDIKGVGTVGLITYMRTDSVRISKEAQENTRDYIINNFGENYISKKTRDFKSKKNIQDAHEAIRPTYVELYPEKIKESLKPEQYKVYQLIWKRFVASQMAECIMNTMSITVENGLYGLKASGSSIKFDGFMKLYKYETDDDDDNSKIPELVEGEELTKTKVEGIQHFTQPPARFSEASLVKTLEENGIGRPSTYAPIVSTLLDRNYVEREKKTLIPTELGFIVNNIVSEFFKQIVDVEFTADMETKLDSIEEGKENWKDIVKEFFTPLEAAIEIAEKEIAKITIEDKVTDILCDKCGRNMVIKHGRFGDFLACPGYPECKNTKPIVEELDIPCPMCGGKILLRKSRKGRKFYGCSNYPECKFVSWFEPVETKCPECGSFMMKKHSKAKGDYIECSNKECKHKIEK</sequence>
<dbReference type="HAMAP" id="MF_00952">
    <property type="entry name" value="Topoisom_1_prok"/>
    <property type="match status" value="1"/>
</dbReference>
<proteinExistence type="inferred from homology"/>
<feature type="domain" description="Toprim" evidence="11">
    <location>
        <begin position="3"/>
        <end position="113"/>
    </location>
</feature>
<dbReference type="CDD" id="cd03363">
    <property type="entry name" value="TOPRIM_TopoIA_TopoI"/>
    <property type="match status" value="1"/>
</dbReference>
<dbReference type="EC" id="5.6.2.1" evidence="10"/>
<name>A0ABT4CTV2_9CLOT</name>
<feature type="site" description="Interaction with DNA" evidence="10">
    <location>
        <position position="143"/>
    </location>
</feature>
<dbReference type="InterPro" id="IPR013824">
    <property type="entry name" value="Topo_IA_cen_sub1"/>
</dbReference>
<organism evidence="13 14">
    <name type="scientific">Clostridium ganghwense</name>
    <dbReference type="NCBI Taxonomy" id="312089"/>
    <lineage>
        <taxon>Bacteria</taxon>
        <taxon>Bacillati</taxon>
        <taxon>Bacillota</taxon>
        <taxon>Clostridia</taxon>
        <taxon>Eubacteriales</taxon>
        <taxon>Clostridiaceae</taxon>
        <taxon>Clostridium</taxon>
    </lineage>
</organism>
<feature type="active site" description="O-(5'-phospho-DNA)-tyrosine intermediate" evidence="10">
    <location>
        <position position="300"/>
    </location>
</feature>
<dbReference type="InterPro" id="IPR000380">
    <property type="entry name" value="Topo_IA"/>
</dbReference>
<dbReference type="PROSITE" id="PS00396">
    <property type="entry name" value="TOPO_IA_1"/>
    <property type="match status" value="1"/>
</dbReference>
<dbReference type="InterPro" id="IPR023406">
    <property type="entry name" value="Topo_IA_AS"/>
</dbReference>
<keyword evidence="14" id="KW-1185">Reference proteome</keyword>
<dbReference type="RefSeq" id="WP_268051505.1">
    <property type="nucleotide sequence ID" value="NZ_JAPQES010000007.1"/>
</dbReference>
<dbReference type="SMART" id="SM00436">
    <property type="entry name" value="TOP1Bc"/>
    <property type="match status" value="1"/>
</dbReference>
<keyword evidence="5" id="KW-0862">Zinc</keyword>
<evidence type="ECO:0000259" key="11">
    <source>
        <dbReference type="PROSITE" id="PS50880"/>
    </source>
</evidence>
<comment type="subunit">
    <text evidence="10">Monomer.</text>
</comment>
<evidence type="ECO:0000256" key="6">
    <source>
        <dbReference type="ARBA" id="ARBA00022842"/>
    </source>
</evidence>
<feature type="site" description="Interaction with DNA" evidence="10">
    <location>
        <position position="302"/>
    </location>
</feature>
<dbReference type="InterPro" id="IPR003601">
    <property type="entry name" value="Topo_IA_2"/>
</dbReference>
<keyword evidence="6" id="KW-0460">Magnesium</keyword>
<reference evidence="13" key="1">
    <citation type="submission" date="2022-12" db="EMBL/GenBank/DDBJ databases">
        <authorList>
            <person name="Wang J."/>
        </authorList>
    </citation>
    <scope>NUCLEOTIDE SEQUENCE</scope>
    <source>
        <strain evidence="13">HY-42-06</strain>
    </source>
</reference>
<evidence type="ECO:0000259" key="12">
    <source>
        <dbReference type="PROSITE" id="PS52039"/>
    </source>
</evidence>
<dbReference type="PANTHER" id="PTHR42785">
    <property type="entry name" value="DNA TOPOISOMERASE, TYPE IA, CORE"/>
    <property type="match status" value="1"/>
</dbReference>
<dbReference type="InterPro" id="IPR005733">
    <property type="entry name" value="TopoI_bac-type"/>
</dbReference>
<dbReference type="SUPFAM" id="SSF56712">
    <property type="entry name" value="Prokaryotic type I DNA topoisomerase"/>
    <property type="match status" value="1"/>
</dbReference>
<keyword evidence="9 10" id="KW-0413">Isomerase</keyword>
<dbReference type="Gene3D" id="2.70.20.10">
    <property type="entry name" value="Topoisomerase I, domain 3"/>
    <property type="match status" value="1"/>
</dbReference>
<dbReference type="InterPro" id="IPR028612">
    <property type="entry name" value="Topoisom_1_IA"/>
</dbReference>
<evidence type="ECO:0000256" key="4">
    <source>
        <dbReference type="ARBA" id="ARBA00022771"/>
    </source>
</evidence>
<dbReference type="GO" id="GO:0003917">
    <property type="term" value="F:DNA topoisomerase type I (single strand cut, ATP-independent) activity"/>
    <property type="evidence" value="ECO:0007669"/>
    <property type="project" value="UniProtKB-EC"/>
</dbReference>
<dbReference type="PANTHER" id="PTHR42785:SF1">
    <property type="entry name" value="DNA TOPOISOMERASE"/>
    <property type="match status" value="1"/>
</dbReference>
<dbReference type="InterPro" id="IPR023405">
    <property type="entry name" value="Topo_IA_core_domain"/>
</dbReference>
<dbReference type="InterPro" id="IPR013498">
    <property type="entry name" value="Topo_IA_Znf"/>
</dbReference>
<keyword evidence="4" id="KW-0863">Zinc-finger</keyword>
<dbReference type="Proteomes" id="UP001079657">
    <property type="component" value="Unassembled WGS sequence"/>
</dbReference>
<dbReference type="InterPro" id="IPR013825">
    <property type="entry name" value="Topo_IA_cen_sub2"/>
</dbReference>
<evidence type="ECO:0000256" key="1">
    <source>
        <dbReference type="ARBA" id="ARBA00000213"/>
    </source>
</evidence>
<dbReference type="Pfam" id="PF01751">
    <property type="entry name" value="Toprim"/>
    <property type="match status" value="1"/>
</dbReference>
<dbReference type="Gene3D" id="3.40.50.140">
    <property type="match status" value="1"/>
</dbReference>
<comment type="caution">
    <text evidence="13">The sequence shown here is derived from an EMBL/GenBank/DDBJ whole genome shotgun (WGS) entry which is preliminary data.</text>
</comment>
<evidence type="ECO:0000313" key="13">
    <source>
        <dbReference type="EMBL" id="MCY6372501.1"/>
    </source>
</evidence>
<feature type="site" description="Interaction with DNA" evidence="10">
    <location>
        <position position="490"/>
    </location>
</feature>
<dbReference type="CDD" id="cd00186">
    <property type="entry name" value="TOP1Ac"/>
    <property type="match status" value="1"/>
</dbReference>
<dbReference type="Pfam" id="PF01131">
    <property type="entry name" value="Topoisom_bac"/>
    <property type="match status" value="1"/>
</dbReference>
<dbReference type="InterPro" id="IPR006171">
    <property type="entry name" value="TOPRIM_dom"/>
</dbReference>
<evidence type="ECO:0000313" key="14">
    <source>
        <dbReference type="Proteomes" id="UP001079657"/>
    </source>
</evidence>
<dbReference type="PROSITE" id="PS52039">
    <property type="entry name" value="TOPO_IA_2"/>
    <property type="match status" value="1"/>
</dbReference>
<feature type="site" description="Interaction with DNA" evidence="10">
    <location>
        <position position="139"/>
    </location>
</feature>
<dbReference type="InterPro" id="IPR034149">
    <property type="entry name" value="TOPRIM_TopoI"/>
</dbReference>
<comment type="similarity">
    <text evidence="2 10">Belongs to the type IA topoisomerase family.</text>
</comment>
<feature type="site" description="Interaction with DNA" evidence="10">
    <location>
        <position position="148"/>
    </location>
</feature>
<dbReference type="Pfam" id="PF01396">
    <property type="entry name" value="Zn_ribbon_Top1"/>
    <property type="match status" value="3"/>
</dbReference>
<dbReference type="SUPFAM" id="SSF57783">
    <property type="entry name" value="Zinc beta-ribbon"/>
    <property type="match status" value="2"/>
</dbReference>
<evidence type="ECO:0000256" key="5">
    <source>
        <dbReference type="ARBA" id="ARBA00022833"/>
    </source>
</evidence>
<dbReference type="PRINTS" id="PR00417">
    <property type="entry name" value="PRTPISMRASEI"/>
</dbReference>
<feature type="site" description="Interaction with DNA" evidence="10">
    <location>
        <position position="140"/>
    </location>
</feature>